<evidence type="ECO:0000313" key="3">
    <source>
        <dbReference type="EMBL" id="KSV60704.1"/>
    </source>
</evidence>
<dbReference type="OrthoDB" id="2067486at2"/>
<evidence type="ECO:0000256" key="1">
    <source>
        <dbReference type="SAM" id="MobiDB-lite"/>
    </source>
</evidence>
<proteinExistence type="predicted"/>
<name>A0A0V8QJH4_9FIRM</name>
<keyword evidence="4" id="KW-1185">Reference proteome</keyword>
<sequence length="95" mass="10505">MKTRYIPAVTMLSAGAVVSITSIIKQWDVLYSLKLLLGVLIVFYIIGLIAKAMIARTLEKDGRPPEEYVEETDAESEEGQETDEGNKNPDSAETE</sequence>
<organism evidence="3 4">
    <name type="scientific">Acetivibrio ethanolgignens</name>
    <dbReference type="NCBI Taxonomy" id="290052"/>
    <lineage>
        <taxon>Bacteria</taxon>
        <taxon>Bacillati</taxon>
        <taxon>Bacillota</taxon>
        <taxon>Clostridia</taxon>
        <taxon>Eubacteriales</taxon>
        <taxon>Oscillospiraceae</taxon>
        <taxon>Acetivibrio</taxon>
    </lineage>
</organism>
<feature type="region of interest" description="Disordered" evidence="1">
    <location>
        <begin position="61"/>
        <end position="95"/>
    </location>
</feature>
<protein>
    <submittedName>
        <fullName evidence="3">Uncharacterized protein</fullName>
    </submittedName>
</protein>
<gene>
    <name evidence="3" type="ORF">ASU35_00605</name>
</gene>
<keyword evidence="2" id="KW-1133">Transmembrane helix</keyword>
<feature type="transmembrane region" description="Helical" evidence="2">
    <location>
        <begin position="30"/>
        <end position="50"/>
    </location>
</feature>
<accession>A0A0V8QJH4</accession>
<evidence type="ECO:0000313" key="4">
    <source>
        <dbReference type="Proteomes" id="UP000054874"/>
    </source>
</evidence>
<comment type="caution">
    <text evidence="3">The sequence shown here is derived from an EMBL/GenBank/DDBJ whole genome shotgun (WGS) entry which is preliminary data.</text>
</comment>
<feature type="transmembrane region" description="Helical" evidence="2">
    <location>
        <begin position="5"/>
        <end position="24"/>
    </location>
</feature>
<feature type="compositionally biased region" description="Acidic residues" evidence="1">
    <location>
        <begin position="67"/>
        <end position="83"/>
    </location>
</feature>
<dbReference type="RefSeq" id="WP_058351183.1">
    <property type="nucleotide sequence ID" value="NZ_CABMMD010000001.1"/>
</dbReference>
<evidence type="ECO:0000256" key="2">
    <source>
        <dbReference type="SAM" id="Phobius"/>
    </source>
</evidence>
<dbReference type="STRING" id="290052.ASU35_00605"/>
<keyword evidence="2" id="KW-0472">Membrane</keyword>
<keyword evidence="2" id="KW-0812">Transmembrane</keyword>
<dbReference type="EMBL" id="LNAM01000001">
    <property type="protein sequence ID" value="KSV60704.1"/>
    <property type="molecule type" value="Genomic_DNA"/>
</dbReference>
<dbReference type="Proteomes" id="UP000054874">
    <property type="component" value="Unassembled WGS sequence"/>
</dbReference>
<reference evidence="3 4" key="1">
    <citation type="submission" date="2015-11" db="EMBL/GenBank/DDBJ databases">
        <title>Butyribacter intestini gen. nov., sp. nov., a butyric acid-producing bacterium of the family Lachnospiraceae isolated from the human faeces.</title>
        <authorList>
            <person name="Zou Y."/>
            <person name="Xue W."/>
            <person name="Luo G."/>
            <person name="Lv M."/>
        </authorList>
    </citation>
    <scope>NUCLEOTIDE SEQUENCE [LARGE SCALE GENOMIC DNA]</scope>
    <source>
        <strain evidence="3 4">ACET-33324</strain>
    </source>
</reference>
<dbReference type="AlphaFoldDB" id="A0A0V8QJH4"/>